<accession>A0A915EB15</accession>
<organism evidence="5 6">
    <name type="scientific">Ditylenchus dipsaci</name>
    <dbReference type="NCBI Taxonomy" id="166011"/>
    <lineage>
        <taxon>Eukaryota</taxon>
        <taxon>Metazoa</taxon>
        <taxon>Ecdysozoa</taxon>
        <taxon>Nematoda</taxon>
        <taxon>Chromadorea</taxon>
        <taxon>Rhabditida</taxon>
        <taxon>Tylenchina</taxon>
        <taxon>Tylenchomorpha</taxon>
        <taxon>Sphaerularioidea</taxon>
        <taxon>Anguinidae</taxon>
        <taxon>Anguininae</taxon>
        <taxon>Ditylenchus</taxon>
    </lineage>
</organism>
<feature type="compositionally biased region" description="Acidic residues" evidence="1">
    <location>
        <begin position="490"/>
        <end position="499"/>
    </location>
</feature>
<feature type="compositionally biased region" description="Low complexity" evidence="1">
    <location>
        <begin position="427"/>
        <end position="443"/>
    </location>
</feature>
<proteinExistence type="predicted"/>
<feature type="compositionally biased region" description="Low complexity" evidence="1">
    <location>
        <begin position="512"/>
        <end position="523"/>
    </location>
</feature>
<sequence length="729" mass="82394">MAFDFVLNNLIQTIVTIALFLLAKYFYDFFTCHKVHSKKVPIIKVDWKKDVVYLFQFPRPKCTANMSPFCLKLETFLRHHNIDHEIMETMYFKIQDDLSEEQKGVVRTIDRMLDSGTFYNIYYYKGGTNPVQFAEAILDGQAPKFLKWFFVLLSYPKVWSTLNTVGTGRFSDDEVRQILHNDLLALDQILGDKQWLVADQPSLADFTFFSHAASSYNLPYHTPLQYFLDESFPRLRNLHDRIAKKNNKKVKKRRQQKDDDSPEGADDGPEKLENVSDSDEDDEEQEGVQDENMEDTKDDQKKDEKEEFIEELKEEEEEKKKRSKKNMLKEEKEKKEKEEKSRSDAEDSAEGEMKIKMTEINMDRKSCHVLPIFALSLALTFIYSFYAFEKTEAGEASYLSLDEPKAFNQNNLVGFQFYSVRVKRAGAAPKKPAKGGARPSNKAAKGKDKAAAKGAKKPGKKNSVDKIAKGDGKTKKTKDVKKKPKKNSDDSDDLNESDEGLEKNKKEKNSDESSGPSKSSSGMESERNSRSREREGNADLLRDRDVSSSSSDSSPTSSSSDDSEEDDIFGGGRGGPPNGFNPNGMGGNGADYVVNSITTQAKQPADVIDQCAKYVHDCTADEFQPFMNANCRGTCEKLGLDGRDVGQNCIKIQQLCFVDAYIKDMQKFCVETCHPELRLNSPGQFGGNTMQSGFPQPSLGFRNSPMRGTGNMNSNGRTIDDILNNRRNY</sequence>
<dbReference type="GO" id="GO:0005737">
    <property type="term" value="C:cytoplasm"/>
    <property type="evidence" value="ECO:0007669"/>
    <property type="project" value="TreeGrafter"/>
</dbReference>
<feature type="region of interest" description="Disordered" evidence="1">
    <location>
        <begin position="427"/>
        <end position="587"/>
    </location>
</feature>
<feature type="compositionally biased region" description="Basic residues" evidence="1">
    <location>
        <begin position="475"/>
        <end position="485"/>
    </location>
</feature>
<feature type="domain" description="Metaxin glutathione S-transferase" evidence="4">
    <location>
        <begin position="180"/>
        <end position="242"/>
    </location>
</feature>
<feature type="compositionally biased region" description="Basic and acidic residues" evidence="1">
    <location>
        <begin position="462"/>
        <end position="474"/>
    </location>
</feature>
<name>A0A915EB15_9BILA</name>
<evidence type="ECO:0000313" key="5">
    <source>
        <dbReference type="Proteomes" id="UP000887574"/>
    </source>
</evidence>
<dbReference type="PANTHER" id="PTHR12289:SF32">
    <property type="entry name" value="GST_C_6 DOMAIN-CONTAINING PROTEIN"/>
    <property type="match status" value="1"/>
</dbReference>
<dbReference type="InterPro" id="IPR036282">
    <property type="entry name" value="Glutathione-S-Trfase_C_sf"/>
</dbReference>
<keyword evidence="5" id="KW-1185">Reference proteome</keyword>
<dbReference type="SUPFAM" id="SSF47616">
    <property type="entry name" value="GST C-terminal domain-like"/>
    <property type="match status" value="1"/>
</dbReference>
<keyword evidence="2" id="KW-1133">Transmembrane helix</keyword>
<dbReference type="InterPro" id="IPR033468">
    <property type="entry name" value="Metaxin_GST"/>
</dbReference>
<feature type="transmembrane region" description="Helical" evidence="2">
    <location>
        <begin position="369"/>
        <end position="388"/>
    </location>
</feature>
<dbReference type="CDD" id="cd03193">
    <property type="entry name" value="GST_C_Metaxin"/>
    <property type="match status" value="1"/>
</dbReference>
<feature type="region of interest" description="Disordered" evidence="1">
    <location>
        <begin position="243"/>
        <end position="352"/>
    </location>
</feature>
<feature type="domain" description="ShKT" evidence="3">
    <location>
        <begin position="606"/>
        <end position="636"/>
    </location>
</feature>
<dbReference type="Pfam" id="PF17171">
    <property type="entry name" value="GST_C_6"/>
    <property type="match status" value="1"/>
</dbReference>
<evidence type="ECO:0000259" key="4">
    <source>
        <dbReference type="Pfam" id="PF17171"/>
    </source>
</evidence>
<dbReference type="Pfam" id="PF01549">
    <property type="entry name" value="ShK"/>
    <property type="match status" value="1"/>
</dbReference>
<feature type="transmembrane region" description="Helical" evidence="2">
    <location>
        <begin position="6"/>
        <end position="27"/>
    </location>
</feature>
<evidence type="ECO:0000259" key="3">
    <source>
        <dbReference type="Pfam" id="PF01549"/>
    </source>
</evidence>
<dbReference type="InterPro" id="IPR003582">
    <property type="entry name" value="ShKT_dom"/>
</dbReference>
<keyword evidence="2" id="KW-0812">Transmembrane</keyword>
<feature type="compositionally biased region" description="Basic and acidic residues" evidence="1">
    <location>
        <begin position="294"/>
        <end position="305"/>
    </location>
</feature>
<feature type="compositionally biased region" description="Low complexity" evidence="1">
    <location>
        <begin position="547"/>
        <end position="560"/>
    </location>
</feature>
<dbReference type="AlphaFoldDB" id="A0A915EB15"/>
<feature type="compositionally biased region" description="Basic residues" evidence="1">
    <location>
        <begin position="244"/>
        <end position="255"/>
    </location>
</feature>
<feature type="compositionally biased region" description="Acidic residues" evidence="1">
    <location>
        <begin position="306"/>
        <end position="317"/>
    </location>
</feature>
<feature type="compositionally biased region" description="Basic and acidic residues" evidence="1">
    <location>
        <begin position="327"/>
        <end position="352"/>
    </location>
</feature>
<protein>
    <submittedName>
        <fullName evidence="6">Uncharacterized protein</fullName>
    </submittedName>
</protein>
<dbReference type="InterPro" id="IPR050931">
    <property type="entry name" value="Mito_Protein_Transport_Metaxin"/>
</dbReference>
<feature type="compositionally biased region" description="Basic and acidic residues" evidence="1">
    <location>
        <begin position="524"/>
        <end position="546"/>
    </location>
</feature>
<keyword evidence="2" id="KW-0472">Membrane</keyword>
<feature type="compositionally biased region" description="Acidic residues" evidence="1">
    <location>
        <begin position="276"/>
        <end position="293"/>
    </location>
</feature>
<reference evidence="6" key="1">
    <citation type="submission" date="2022-11" db="UniProtKB">
        <authorList>
            <consortium name="WormBaseParasite"/>
        </authorList>
    </citation>
    <scope>IDENTIFICATION</scope>
</reference>
<evidence type="ECO:0000256" key="2">
    <source>
        <dbReference type="SAM" id="Phobius"/>
    </source>
</evidence>
<evidence type="ECO:0000256" key="1">
    <source>
        <dbReference type="SAM" id="MobiDB-lite"/>
    </source>
</evidence>
<dbReference type="PANTHER" id="PTHR12289">
    <property type="entry name" value="METAXIN RELATED"/>
    <property type="match status" value="1"/>
</dbReference>
<dbReference type="Proteomes" id="UP000887574">
    <property type="component" value="Unplaced"/>
</dbReference>
<feature type="compositionally biased region" description="Basic and acidic residues" evidence="1">
    <location>
        <begin position="500"/>
        <end position="511"/>
    </location>
</feature>
<dbReference type="Gene3D" id="1.20.1050.10">
    <property type="match status" value="1"/>
</dbReference>
<evidence type="ECO:0000313" key="6">
    <source>
        <dbReference type="WBParaSite" id="jg4755"/>
    </source>
</evidence>
<dbReference type="WBParaSite" id="jg4755">
    <property type="protein sequence ID" value="jg4755"/>
    <property type="gene ID" value="jg4755"/>
</dbReference>